<feature type="transmembrane region" description="Helical" evidence="7">
    <location>
        <begin position="103"/>
        <end position="129"/>
    </location>
</feature>
<evidence type="ECO:0000256" key="8">
    <source>
        <dbReference type="SAM" id="MobiDB-lite"/>
    </source>
</evidence>
<dbReference type="OrthoDB" id="3327300at2"/>
<evidence type="ECO:0000313" key="10">
    <source>
        <dbReference type="EMBL" id="TQM11336.1"/>
    </source>
</evidence>
<feature type="transmembrane region" description="Helical" evidence="7">
    <location>
        <begin position="268"/>
        <end position="289"/>
    </location>
</feature>
<evidence type="ECO:0000313" key="11">
    <source>
        <dbReference type="Proteomes" id="UP000315677"/>
    </source>
</evidence>
<keyword evidence="5 7" id="KW-1133">Transmembrane helix</keyword>
<evidence type="ECO:0000256" key="3">
    <source>
        <dbReference type="ARBA" id="ARBA00022475"/>
    </source>
</evidence>
<keyword evidence="3" id="KW-1003">Cell membrane</keyword>
<feature type="domain" description="ABC transmembrane type-1" evidence="9">
    <location>
        <begin position="101"/>
        <end position="290"/>
    </location>
</feature>
<feature type="compositionally biased region" description="Low complexity" evidence="8">
    <location>
        <begin position="1"/>
        <end position="10"/>
    </location>
</feature>
<comment type="subcellular location">
    <subcellularLocation>
        <location evidence="1 7">Cell membrane</location>
        <topology evidence="1 7">Multi-pass membrane protein</topology>
    </subcellularLocation>
</comment>
<sequence length="311" mass="32163">MTQDATATATPTPPASGGGVPLRRRRGNGRALRQLRRNRAAMAALGFLVLVVAAAVLAPVLMPTDPAAQDLINQLQGPSAQHLLGTDTFGRDVLSRLISGAQVTLLAVVQALVISTVLGIPLGLVAGFAGGPVDAVLSRISDALLSLPPLILALAIVGIIGPGLGNVMMAIGIVLAPPLFRLARGAAQSVTSETYIEACRAIGCSPWRLLWRHVLPNASSPLLVQLTFSAGVIVIAEASLSFLGLGVQPPEASWGTMLRDAFDAIYDSPSFMVAPALMIVLTILAFAVLGDGLRDALEGRGVKARRKRGGS</sequence>
<dbReference type="Pfam" id="PF12911">
    <property type="entry name" value="OppC_N"/>
    <property type="match status" value="1"/>
</dbReference>
<reference evidence="10 11" key="1">
    <citation type="submission" date="2019-06" db="EMBL/GenBank/DDBJ databases">
        <title>Sequencing the genomes of 1000 actinobacteria strains.</title>
        <authorList>
            <person name="Klenk H.-P."/>
        </authorList>
    </citation>
    <scope>NUCLEOTIDE SEQUENCE [LARGE SCALE GENOMIC DNA]</scope>
    <source>
        <strain evidence="10 11">DSM 45301</strain>
    </source>
</reference>
<dbReference type="EMBL" id="VFPA01000002">
    <property type="protein sequence ID" value="TQM11336.1"/>
    <property type="molecule type" value="Genomic_DNA"/>
</dbReference>
<keyword evidence="4 7" id="KW-0812">Transmembrane</keyword>
<dbReference type="InterPro" id="IPR035906">
    <property type="entry name" value="MetI-like_sf"/>
</dbReference>
<evidence type="ECO:0000256" key="6">
    <source>
        <dbReference type="ARBA" id="ARBA00023136"/>
    </source>
</evidence>
<proteinExistence type="inferred from homology"/>
<protein>
    <submittedName>
        <fullName evidence="10">Peptide/nickel transport system permease protein</fullName>
    </submittedName>
</protein>
<dbReference type="CDD" id="cd06261">
    <property type="entry name" value="TM_PBP2"/>
    <property type="match status" value="1"/>
</dbReference>
<dbReference type="RefSeq" id="WP_142055409.1">
    <property type="nucleotide sequence ID" value="NZ_VFPA01000002.1"/>
</dbReference>
<feature type="region of interest" description="Disordered" evidence="8">
    <location>
        <begin position="1"/>
        <end position="26"/>
    </location>
</feature>
<evidence type="ECO:0000259" key="9">
    <source>
        <dbReference type="PROSITE" id="PS50928"/>
    </source>
</evidence>
<evidence type="ECO:0000256" key="1">
    <source>
        <dbReference type="ARBA" id="ARBA00004651"/>
    </source>
</evidence>
<comment type="caution">
    <text evidence="10">The sequence shown here is derived from an EMBL/GenBank/DDBJ whole genome shotgun (WGS) entry which is preliminary data.</text>
</comment>
<keyword evidence="6 7" id="KW-0472">Membrane</keyword>
<gene>
    <name evidence="10" type="ORF">FB558_3895</name>
</gene>
<dbReference type="InterPro" id="IPR025966">
    <property type="entry name" value="OppC_N"/>
</dbReference>
<keyword evidence="11" id="KW-1185">Reference proteome</keyword>
<dbReference type="Pfam" id="PF00528">
    <property type="entry name" value="BPD_transp_1"/>
    <property type="match status" value="1"/>
</dbReference>
<dbReference type="PANTHER" id="PTHR43386:SF25">
    <property type="entry name" value="PEPTIDE ABC TRANSPORTER PERMEASE PROTEIN"/>
    <property type="match status" value="1"/>
</dbReference>
<dbReference type="PROSITE" id="PS50928">
    <property type="entry name" value="ABC_TM1"/>
    <property type="match status" value="1"/>
</dbReference>
<organism evidence="10 11">
    <name type="scientific">Pseudonocardia kunmingensis</name>
    <dbReference type="NCBI Taxonomy" id="630975"/>
    <lineage>
        <taxon>Bacteria</taxon>
        <taxon>Bacillati</taxon>
        <taxon>Actinomycetota</taxon>
        <taxon>Actinomycetes</taxon>
        <taxon>Pseudonocardiales</taxon>
        <taxon>Pseudonocardiaceae</taxon>
        <taxon>Pseudonocardia</taxon>
    </lineage>
</organism>
<name>A0A543DPS7_9PSEU</name>
<comment type="similarity">
    <text evidence="7">Belongs to the binding-protein-dependent transport system permease family.</text>
</comment>
<accession>A0A543DPS7</accession>
<feature type="transmembrane region" description="Helical" evidence="7">
    <location>
        <begin position="40"/>
        <end position="61"/>
    </location>
</feature>
<evidence type="ECO:0000256" key="5">
    <source>
        <dbReference type="ARBA" id="ARBA00022989"/>
    </source>
</evidence>
<dbReference type="SUPFAM" id="SSF161098">
    <property type="entry name" value="MetI-like"/>
    <property type="match status" value="1"/>
</dbReference>
<evidence type="ECO:0000256" key="2">
    <source>
        <dbReference type="ARBA" id="ARBA00022448"/>
    </source>
</evidence>
<dbReference type="InterPro" id="IPR050366">
    <property type="entry name" value="BP-dependent_transpt_permease"/>
</dbReference>
<dbReference type="Proteomes" id="UP000315677">
    <property type="component" value="Unassembled WGS sequence"/>
</dbReference>
<dbReference type="Gene3D" id="1.10.3720.10">
    <property type="entry name" value="MetI-like"/>
    <property type="match status" value="1"/>
</dbReference>
<dbReference type="AlphaFoldDB" id="A0A543DPS7"/>
<dbReference type="PANTHER" id="PTHR43386">
    <property type="entry name" value="OLIGOPEPTIDE TRANSPORT SYSTEM PERMEASE PROTEIN APPC"/>
    <property type="match status" value="1"/>
</dbReference>
<dbReference type="GO" id="GO:0055085">
    <property type="term" value="P:transmembrane transport"/>
    <property type="evidence" value="ECO:0007669"/>
    <property type="project" value="InterPro"/>
</dbReference>
<keyword evidence="2 7" id="KW-0813">Transport</keyword>
<dbReference type="GO" id="GO:0005886">
    <property type="term" value="C:plasma membrane"/>
    <property type="evidence" value="ECO:0007669"/>
    <property type="project" value="UniProtKB-SubCell"/>
</dbReference>
<feature type="transmembrane region" description="Helical" evidence="7">
    <location>
        <begin position="150"/>
        <end position="175"/>
    </location>
</feature>
<evidence type="ECO:0000256" key="4">
    <source>
        <dbReference type="ARBA" id="ARBA00022692"/>
    </source>
</evidence>
<evidence type="ECO:0000256" key="7">
    <source>
        <dbReference type="RuleBase" id="RU363032"/>
    </source>
</evidence>
<dbReference type="InterPro" id="IPR000515">
    <property type="entry name" value="MetI-like"/>
</dbReference>